<keyword evidence="1" id="KW-0472">Membrane</keyword>
<dbReference type="GeneID" id="12510417"/>
<dbReference type="HOGENOM" id="CLU_1340732_0_0_2"/>
<dbReference type="STRING" id="1110509.Mhar_1248"/>
<evidence type="ECO:0000313" key="2">
    <source>
        <dbReference type="EMBL" id="AET64612.1"/>
    </source>
</evidence>
<gene>
    <name evidence="2" type="ordered locus">Mhar_1248</name>
</gene>
<proteinExistence type="predicted"/>
<dbReference type="EMBL" id="CP003117">
    <property type="protein sequence ID" value="AET64612.1"/>
    <property type="molecule type" value="Genomic_DNA"/>
</dbReference>
<feature type="transmembrane region" description="Helical" evidence="1">
    <location>
        <begin position="107"/>
        <end position="132"/>
    </location>
</feature>
<keyword evidence="3" id="KW-1185">Reference proteome</keyword>
<dbReference type="KEGG" id="mhi:Mhar_1248"/>
<keyword evidence="1" id="KW-1133">Transmembrane helix</keyword>
<dbReference type="Proteomes" id="UP000005877">
    <property type="component" value="Chromosome"/>
</dbReference>
<dbReference type="PATRIC" id="fig|1110509.7.peg.1383"/>
<evidence type="ECO:0000313" key="3">
    <source>
        <dbReference type="Proteomes" id="UP000005877"/>
    </source>
</evidence>
<dbReference type="AlphaFoldDB" id="G7WNC1"/>
<sequence>MNSREVALCGGLIALSWTVHGLMGFTEPIAGDIQFGIAISVYCLMPLLLRISLVEANVVGVATGLALTAATASPFPLANVPAHWAGLVSCKLAADRWRGDDGSLRPAAASAAVAVATAVSFSAFVLASYFGILSFPDLARGGGAVEAIVDGRLTFGSFVAASLLKAGVPTLASNAILAPIFYSLARSLLSRRKGGGKGPMSRGG</sequence>
<name>G7WNC1_METH6</name>
<reference evidence="2 3" key="1">
    <citation type="journal article" date="2012" name="PLoS ONE">
        <title>The genome characteristics and predicted function of methyl-group oxidation pathway in the obligate aceticlastic methanogens, Methanosaeta spp.</title>
        <authorList>
            <person name="Zhu J."/>
            <person name="Zheng H."/>
            <person name="Ai G."/>
            <person name="Zhang G."/>
            <person name="Liu D."/>
            <person name="Liu X."/>
            <person name="Dong X."/>
        </authorList>
    </citation>
    <scope>NUCLEOTIDE SEQUENCE [LARGE SCALE GENOMIC DNA]</scope>
    <source>
        <strain evidence="2 3">6Ac</strain>
    </source>
</reference>
<evidence type="ECO:0000256" key="1">
    <source>
        <dbReference type="SAM" id="Phobius"/>
    </source>
</evidence>
<feature type="transmembrane region" description="Helical" evidence="1">
    <location>
        <begin position="31"/>
        <end position="49"/>
    </location>
</feature>
<keyword evidence="1" id="KW-0812">Transmembrane</keyword>
<feature type="transmembrane region" description="Helical" evidence="1">
    <location>
        <begin position="56"/>
        <end position="77"/>
    </location>
</feature>
<accession>G7WNC1</accession>
<dbReference type="RefSeq" id="WP_014586797.1">
    <property type="nucleotide sequence ID" value="NC_017527.1"/>
</dbReference>
<organism evidence="2 3">
    <name type="scientific">Methanothrix harundinacea (strain 6Ac)</name>
    <name type="common">Methanosaeta harundinacea</name>
    <dbReference type="NCBI Taxonomy" id="1110509"/>
    <lineage>
        <taxon>Archaea</taxon>
        <taxon>Methanobacteriati</taxon>
        <taxon>Methanobacteriota</taxon>
        <taxon>Stenosarchaea group</taxon>
        <taxon>Methanomicrobia</taxon>
        <taxon>Methanotrichales</taxon>
        <taxon>Methanotrichaceae</taxon>
        <taxon>Methanothrix</taxon>
    </lineage>
</organism>
<protein>
    <submittedName>
        <fullName evidence="2">Uncharacterized protein</fullName>
    </submittedName>
</protein>